<dbReference type="AlphaFoldDB" id="A0A0D1JJ36"/>
<protein>
    <submittedName>
        <fullName evidence="4">GhrA protein</fullName>
        <ecNumber evidence="4">1.1.1.79</ecNumber>
    </submittedName>
</protein>
<feature type="domain" description="D-isomer specific 2-hydroxyacid dehydrogenase NAD-binding" evidence="3">
    <location>
        <begin position="104"/>
        <end position="273"/>
    </location>
</feature>
<dbReference type="PATRIC" id="fig|137591.25.peg.1895"/>
<dbReference type="PANTHER" id="PTHR43333">
    <property type="entry name" value="2-HACID_DH_C DOMAIN-CONTAINING PROTEIN"/>
    <property type="match status" value="1"/>
</dbReference>
<keyword evidence="5" id="KW-1185">Reference proteome</keyword>
<keyword evidence="2" id="KW-0520">NAD</keyword>
<dbReference type="GO" id="GO:0030267">
    <property type="term" value="F:glyoxylate reductase (NADPH) activity"/>
    <property type="evidence" value="ECO:0007669"/>
    <property type="project" value="UniProtKB-EC"/>
</dbReference>
<organism evidence="4 5">
    <name type="scientific">Weissella cibaria</name>
    <dbReference type="NCBI Taxonomy" id="137591"/>
    <lineage>
        <taxon>Bacteria</taxon>
        <taxon>Bacillati</taxon>
        <taxon>Bacillota</taxon>
        <taxon>Bacilli</taxon>
        <taxon>Lactobacillales</taxon>
        <taxon>Lactobacillaceae</taxon>
        <taxon>Weissella</taxon>
    </lineage>
</organism>
<dbReference type="STRING" id="137591.AO080_05345"/>
<accession>A0A0D1JJ36</accession>
<sequence length="315" mass="34411">MSRLLLEVTKLQPQDIVVLHDLDITVVTPDTVTAADISEIEISYGWSTEIGKKILADPTSKLRWVQTMSAGVDYMPLAELADRQVMLTNASGLKSVPIAQSVISYILHFARGLNVYQTQTHWQEFTDQYTISELPTVIFGTGNIGRQIAHYLKALGGRVYGVNTSGHPVDGFDDVVAIDNLGALPDDIAVVVDVLPGTDTTVNFFNAERFATLGDLYLFINVGRGTTVNQADLITSLQAGTIRQAALDVTLPEPLPDDSPLWQQPNLLLTQHTTWAENSSAGRAGNLFPLFMKNLPSYLANQPLSVNVVDLTRGY</sequence>
<dbReference type="PANTHER" id="PTHR43333:SF1">
    <property type="entry name" value="D-ISOMER SPECIFIC 2-HYDROXYACID DEHYDROGENASE NAD-BINDING DOMAIN-CONTAINING PROTEIN"/>
    <property type="match status" value="1"/>
</dbReference>
<name>A0A0D1JJ36_9LACO</name>
<keyword evidence="1 4" id="KW-0560">Oxidoreductase</keyword>
<evidence type="ECO:0000259" key="3">
    <source>
        <dbReference type="Pfam" id="PF02826"/>
    </source>
</evidence>
<comment type="caution">
    <text evidence="4">The sequence shown here is derived from an EMBL/GenBank/DDBJ whole genome shotgun (WGS) entry which is preliminary data.</text>
</comment>
<evidence type="ECO:0000256" key="1">
    <source>
        <dbReference type="ARBA" id="ARBA00023002"/>
    </source>
</evidence>
<dbReference type="Pfam" id="PF02826">
    <property type="entry name" value="2-Hacid_dh_C"/>
    <property type="match status" value="1"/>
</dbReference>
<dbReference type="SUPFAM" id="SSF52283">
    <property type="entry name" value="Formate/glycerate dehydrogenase catalytic domain-like"/>
    <property type="match status" value="1"/>
</dbReference>
<dbReference type="EC" id="1.1.1.79" evidence="4"/>
<reference evidence="4" key="1">
    <citation type="journal article" date="2015" name="Microbiology (Mosc.)">
        <title>Genomics of the Weissella cibaria species with an examination of its metabolic traits.</title>
        <authorList>
            <person name="Lynch K.M."/>
            <person name="Lucid A."/>
            <person name="Arendt E.K."/>
            <person name="Sleator R.D."/>
            <person name="Lucey B."/>
            <person name="Coffey A."/>
        </authorList>
    </citation>
    <scope>NUCLEOTIDE SEQUENCE [LARGE SCALE GENOMIC DNA]</scope>
    <source>
        <strain evidence="4">MG1</strain>
    </source>
</reference>
<gene>
    <name evidence="4" type="primary">ghrA</name>
    <name evidence="4" type="ORF">QX99_01924</name>
</gene>
<dbReference type="EMBL" id="JWHU01000035">
    <property type="protein sequence ID" value="KIU19443.1"/>
    <property type="molecule type" value="Genomic_DNA"/>
</dbReference>
<dbReference type="Proteomes" id="UP000032287">
    <property type="component" value="Unassembled WGS sequence"/>
</dbReference>
<dbReference type="RefSeq" id="WP_043709207.1">
    <property type="nucleotide sequence ID" value="NZ_JALOCT010000015.1"/>
</dbReference>
<dbReference type="InterPro" id="IPR036291">
    <property type="entry name" value="NAD(P)-bd_dom_sf"/>
</dbReference>
<dbReference type="SUPFAM" id="SSF51735">
    <property type="entry name" value="NAD(P)-binding Rossmann-fold domains"/>
    <property type="match status" value="1"/>
</dbReference>
<evidence type="ECO:0000313" key="5">
    <source>
        <dbReference type="Proteomes" id="UP000032287"/>
    </source>
</evidence>
<dbReference type="InterPro" id="IPR006140">
    <property type="entry name" value="D-isomer_DH_NAD-bd"/>
</dbReference>
<dbReference type="GO" id="GO:0051287">
    <property type="term" value="F:NAD binding"/>
    <property type="evidence" value="ECO:0007669"/>
    <property type="project" value="InterPro"/>
</dbReference>
<evidence type="ECO:0000256" key="2">
    <source>
        <dbReference type="ARBA" id="ARBA00023027"/>
    </source>
</evidence>
<evidence type="ECO:0000313" key="4">
    <source>
        <dbReference type="EMBL" id="KIU19443.1"/>
    </source>
</evidence>
<dbReference type="eggNOG" id="COG0111">
    <property type="taxonomic scope" value="Bacteria"/>
</dbReference>
<proteinExistence type="predicted"/>
<dbReference type="Gene3D" id="3.40.50.720">
    <property type="entry name" value="NAD(P)-binding Rossmann-like Domain"/>
    <property type="match status" value="2"/>
</dbReference>